<dbReference type="EMBL" id="WTYP01000002">
    <property type="protein sequence ID" value="MXP47583.1"/>
    <property type="molecule type" value="Genomic_DNA"/>
</dbReference>
<dbReference type="AlphaFoldDB" id="A0A6I4V0X5"/>
<protein>
    <submittedName>
        <fullName evidence="6">TetR family transcriptional regulator</fullName>
    </submittedName>
</protein>
<evidence type="ECO:0000256" key="2">
    <source>
        <dbReference type="ARBA" id="ARBA00023125"/>
    </source>
</evidence>
<keyword evidence="1" id="KW-0805">Transcription regulation</keyword>
<evidence type="ECO:0000256" key="4">
    <source>
        <dbReference type="PROSITE-ProRule" id="PRU00335"/>
    </source>
</evidence>
<feature type="DNA-binding region" description="H-T-H motif" evidence="4">
    <location>
        <begin position="42"/>
        <end position="61"/>
    </location>
</feature>
<evidence type="ECO:0000256" key="1">
    <source>
        <dbReference type="ARBA" id="ARBA00023015"/>
    </source>
</evidence>
<dbReference type="InterPro" id="IPR039536">
    <property type="entry name" value="TetR_C_Proteobacteria"/>
</dbReference>
<comment type="caution">
    <text evidence="6">The sequence shown here is derived from an EMBL/GenBank/DDBJ whole genome shotgun (WGS) entry which is preliminary data.</text>
</comment>
<dbReference type="InterPro" id="IPR036271">
    <property type="entry name" value="Tet_transcr_reg_TetR-rel_C_sf"/>
</dbReference>
<organism evidence="6 7">
    <name type="scientific">Pontixanthobacter luteolus</name>
    <dbReference type="NCBI Taxonomy" id="295089"/>
    <lineage>
        <taxon>Bacteria</taxon>
        <taxon>Pseudomonadati</taxon>
        <taxon>Pseudomonadota</taxon>
        <taxon>Alphaproteobacteria</taxon>
        <taxon>Sphingomonadales</taxon>
        <taxon>Erythrobacteraceae</taxon>
        <taxon>Pontixanthobacter</taxon>
    </lineage>
</organism>
<feature type="domain" description="HTH tetR-type" evidence="5">
    <location>
        <begin position="19"/>
        <end position="79"/>
    </location>
</feature>
<dbReference type="GO" id="GO:0003700">
    <property type="term" value="F:DNA-binding transcription factor activity"/>
    <property type="evidence" value="ECO:0007669"/>
    <property type="project" value="TreeGrafter"/>
</dbReference>
<dbReference type="RefSeq" id="WP_160730863.1">
    <property type="nucleotide sequence ID" value="NZ_CANLWR010000002.1"/>
</dbReference>
<gene>
    <name evidence="6" type="ORF">GRI43_09345</name>
</gene>
<dbReference type="Pfam" id="PF14246">
    <property type="entry name" value="TetR_C_7"/>
    <property type="match status" value="1"/>
</dbReference>
<name>A0A6I4V0X5_9SPHN</name>
<dbReference type="PRINTS" id="PR00455">
    <property type="entry name" value="HTHTETR"/>
</dbReference>
<dbReference type="PANTHER" id="PTHR30055">
    <property type="entry name" value="HTH-TYPE TRANSCRIPTIONAL REGULATOR RUTR"/>
    <property type="match status" value="1"/>
</dbReference>
<sequence length="213" mass="23526">MSTGDQKKTTQRLGRPTDDAKRAAIVEAAAQMFFDVGFAATAIEQVAAKAGVSKVTVYNHFGDKRGLFAAAVECECEKMRGHFSIDSSNTEDLHVLFRRIGEGMIAFLSRPEMIQFERRIAAETVHDPELGIAFLDAGPRRMKRAFSALLDSLVAAGRLDIEDTMVAAEQFASMSKGFGDLERRFGAAIDRDLNRRRLEGAVEVFLAAYRRSD</sequence>
<dbReference type="InterPro" id="IPR050109">
    <property type="entry name" value="HTH-type_TetR-like_transc_reg"/>
</dbReference>
<evidence type="ECO:0000259" key="5">
    <source>
        <dbReference type="PROSITE" id="PS50977"/>
    </source>
</evidence>
<dbReference type="InterPro" id="IPR009057">
    <property type="entry name" value="Homeodomain-like_sf"/>
</dbReference>
<dbReference type="PROSITE" id="PS50977">
    <property type="entry name" value="HTH_TETR_2"/>
    <property type="match status" value="1"/>
</dbReference>
<accession>A0A6I4V0X5</accession>
<dbReference type="GO" id="GO:0000976">
    <property type="term" value="F:transcription cis-regulatory region binding"/>
    <property type="evidence" value="ECO:0007669"/>
    <property type="project" value="TreeGrafter"/>
</dbReference>
<keyword evidence="2 4" id="KW-0238">DNA-binding</keyword>
<dbReference type="Pfam" id="PF00440">
    <property type="entry name" value="TetR_N"/>
    <property type="match status" value="1"/>
</dbReference>
<dbReference type="Gene3D" id="1.10.357.10">
    <property type="entry name" value="Tetracycline Repressor, domain 2"/>
    <property type="match status" value="1"/>
</dbReference>
<dbReference type="SUPFAM" id="SSF48498">
    <property type="entry name" value="Tetracyclin repressor-like, C-terminal domain"/>
    <property type="match status" value="1"/>
</dbReference>
<evidence type="ECO:0000313" key="7">
    <source>
        <dbReference type="Proteomes" id="UP000471435"/>
    </source>
</evidence>
<dbReference type="PANTHER" id="PTHR30055:SF146">
    <property type="entry name" value="HTH-TYPE TRANSCRIPTIONAL DUAL REGULATOR CECR"/>
    <property type="match status" value="1"/>
</dbReference>
<keyword evidence="3" id="KW-0804">Transcription</keyword>
<reference evidence="6 7" key="1">
    <citation type="submission" date="2019-12" db="EMBL/GenBank/DDBJ databases">
        <title>Genomic-based taxomic classification of the family Erythrobacteraceae.</title>
        <authorList>
            <person name="Xu L."/>
        </authorList>
    </citation>
    <scope>NUCLEOTIDE SEQUENCE [LARGE SCALE GENOMIC DNA]</scope>
    <source>
        <strain evidence="6 7">SW-109</strain>
    </source>
</reference>
<evidence type="ECO:0000313" key="6">
    <source>
        <dbReference type="EMBL" id="MXP47583.1"/>
    </source>
</evidence>
<dbReference type="FunFam" id="1.10.10.60:FF:000141">
    <property type="entry name" value="TetR family transcriptional regulator"/>
    <property type="match status" value="1"/>
</dbReference>
<dbReference type="InterPro" id="IPR001647">
    <property type="entry name" value="HTH_TetR"/>
</dbReference>
<keyword evidence="7" id="KW-1185">Reference proteome</keyword>
<dbReference type="SUPFAM" id="SSF46689">
    <property type="entry name" value="Homeodomain-like"/>
    <property type="match status" value="1"/>
</dbReference>
<proteinExistence type="predicted"/>
<evidence type="ECO:0000256" key="3">
    <source>
        <dbReference type="ARBA" id="ARBA00023163"/>
    </source>
</evidence>
<dbReference type="Gene3D" id="1.10.10.60">
    <property type="entry name" value="Homeodomain-like"/>
    <property type="match status" value="1"/>
</dbReference>
<dbReference type="Proteomes" id="UP000471435">
    <property type="component" value="Unassembled WGS sequence"/>
</dbReference>
<dbReference type="OrthoDB" id="9816431at2"/>